<keyword evidence="12" id="KW-1185">Reference proteome</keyword>
<dbReference type="CDD" id="cd00577">
    <property type="entry name" value="PCNA"/>
    <property type="match status" value="1"/>
</dbReference>
<feature type="domain" description="Proliferating cell nuclear antigen PCNA N-terminal" evidence="9">
    <location>
        <begin position="8"/>
        <end position="130"/>
    </location>
</feature>
<dbReference type="FunFam" id="3.10.150.10:FF:000008">
    <property type="entry name" value="Proliferating cell nuclear antigen"/>
    <property type="match status" value="1"/>
</dbReference>
<dbReference type="GO" id="GO:0006272">
    <property type="term" value="P:leading strand elongation"/>
    <property type="evidence" value="ECO:0007669"/>
    <property type="project" value="TreeGrafter"/>
</dbReference>
<dbReference type="OrthoDB" id="534348at2759"/>
<dbReference type="InterPro" id="IPR000730">
    <property type="entry name" value="Pr_cel_nuc_antig"/>
</dbReference>
<comment type="function">
    <text evidence="7">This protein is an auxiliary protein of DNA polymerase delta and is involved in the control of eukaryotic DNA replication by increasing the polymerase's processivity during elongation of the leading strand.</text>
</comment>
<dbReference type="GO" id="GO:0030337">
    <property type="term" value="F:DNA polymerase processivity factor activity"/>
    <property type="evidence" value="ECO:0007669"/>
    <property type="project" value="InterPro"/>
</dbReference>
<dbReference type="FunFam" id="3.70.10.10:FF:000001">
    <property type="entry name" value="Proliferating cell nuclear antigen"/>
    <property type="match status" value="1"/>
</dbReference>
<dbReference type="InterPro" id="IPR022649">
    <property type="entry name" value="Pr_cel_nuc_antig_C"/>
</dbReference>
<dbReference type="AlphaFoldDB" id="A0A1D1UVP9"/>
<dbReference type="Pfam" id="PF02747">
    <property type="entry name" value="PCNA_C"/>
    <property type="match status" value="1"/>
</dbReference>
<dbReference type="GO" id="GO:0006275">
    <property type="term" value="P:regulation of DNA replication"/>
    <property type="evidence" value="ECO:0007669"/>
    <property type="project" value="InterPro"/>
</dbReference>
<name>A0A1D1UVP9_RAMVA</name>
<keyword evidence="4 8" id="KW-0238">DNA-binding</keyword>
<dbReference type="GO" id="GO:0003677">
    <property type="term" value="F:DNA binding"/>
    <property type="evidence" value="ECO:0007669"/>
    <property type="project" value="UniProtKB-KW"/>
</dbReference>
<dbReference type="Pfam" id="PF00705">
    <property type="entry name" value="PCNA_N"/>
    <property type="match status" value="1"/>
</dbReference>
<evidence type="ECO:0000313" key="11">
    <source>
        <dbReference type="EMBL" id="GAU93739.1"/>
    </source>
</evidence>
<dbReference type="InterPro" id="IPR022648">
    <property type="entry name" value="Pr_cel_nuc_antig_N"/>
</dbReference>
<dbReference type="PROSITE" id="PS01251">
    <property type="entry name" value="PCNA_1"/>
    <property type="match status" value="1"/>
</dbReference>
<keyword evidence="5 7" id="KW-0539">Nucleus</keyword>
<evidence type="ECO:0000256" key="6">
    <source>
        <dbReference type="ARBA" id="ARBA00062326"/>
    </source>
</evidence>
<comment type="similarity">
    <text evidence="2 8">Belongs to the PCNA family.</text>
</comment>
<evidence type="ECO:0000256" key="8">
    <source>
        <dbReference type="RuleBase" id="RU003671"/>
    </source>
</evidence>
<dbReference type="Gene3D" id="3.70.10.10">
    <property type="match status" value="1"/>
</dbReference>
<dbReference type="EMBL" id="BDGG01000002">
    <property type="protein sequence ID" value="GAU93739.1"/>
    <property type="molecule type" value="Genomic_DNA"/>
</dbReference>
<evidence type="ECO:0000256" key="4">
    <source>
        <dbReference type="ARBA" id="ARBA00023125"/>
    </source>
</evidence>
<dbReference type="GO" id="GO:0043626">
    <property type="term" value="C:PCNA complex"/>
    <property type="evidence" value="ECO:0007669"/>
    <property type="project" value="TreeGrafter"/>
</dbReference>
<dbReference type="Proteomes" id="UP000186922">
    <property type="component" value="Unassembled WGS sequence"/>
</dbReference>
<comment type="subcellular location">
    <subcellularLocation>
        <location evidence="1 7">Nucleus</location>
    </subcellularLocation>
</comment>
<dbReference type="PANTHER" id="PTHR11352">
    <property type="entry name" value="PROLIFERATING CELL NUCLEAR ANTIGEN"/>
    <property type="match status" value="1"/>
</dbReference>
<dbReference type="FunFam" id="3.10.150.10:FF:000006">
    <property type="entry name" value="Proliferating cell nuclear antigen"/>
    <property type="match status" value="1"/>
</dbReference>
<comment type="subunit">
    <text evidence="6">Homotrimer. Forms a complex with activator 1 heteropentamer in the presence of ATP.</text>
</comment>
<accession>A0A1D1UVP9</accession>
<dbReference type="NCBIfam" id="TIGR00590">
    <property type="entry name" value="pcna"/>
    <property type="match status" value="1"/>
</dbReference>
<dbReference type="InterPro" id="IPR022659">
    <property type="entry name" value="Pr_cel_nuc_antig_CS"/>
</dbReference>
<dbReference type="GO" id="GO:0006298">
    <property type="term" value="P:mismatch repair"/>
    <property type="evidence" value="ECO:0007669"/>
    <property type="project" value="TreeGrafter"/>
</dbReference>
<dbReference type="PRINTS" id="PR00339">
    <property type="entry name" value="PCNACYCLIN"/>
</dbReference>
<evidence type="ECO:0000259" key="9">
    <source>
        <dbReference type="Pfam" id="PF00705"/>
    </source>
</evidence>
<evidence type="ECO:0000256" key="7">
    <source>
        <dbReference type="RuleBase" id="RU000641"/>
    </source>
</evidence>
<evidence type="ECO:0000256" key="2">
    <source>
        <dbReference type="ARBA" id="ARBA00010462"/>
    </source>
</evidence>
<protein>
    <recommendedName>
        <fullName evidence="7">DNA sliding clamp PCNA</fullName>
    </recommendedName>
</protein>
<sequence length="267" mass="29216">MPTPTAGFEAIMDTADVLKKVIEAIKDLLGDCTWDCTNTGMSLQSMDSSHVALVNVVLKSEGFHSYRCPRNLNMGISLGSMSKVLKCAGASDTVVIKTDGDSSTVSFTFEKEDGDRAAEFELKLMNIDVEHLGIPETDYDSLVTMPSNEFKRIISDLSQFGDSVTIACSKGDVRFEAQGDIGSGSIRLSTKGSADKPEEEVVIELENPVTLTFALKYLNNFAKATPLSPTVRLCMSNNHPLCVEYTMKDTGHIRYYLAPKIEEEAME</sequence>
<dbReference type="HAMAP" id="MF_00317">
    <property type="entry name" value="DNApol_clamp_arch"/>
    <property type="match status" value="1"/>
</dbReference>
<evidence type="ECO:0000259" key="10">
    <source>
        <dbReference type="Pfam" id="PF02747"/>
    </source>
</evidence>
<dbReference type="InterPro" id="IPR046938">
    <property type="entry name" value="DNA_clamp_sf"/>
</dbReference>
<dbReference type="GO" id="GO:0072702">
    <property type="term" value="P:response to methyl methanesulfonate"/>
    <property type="evidence" value="ECO:0007669"/>
    <property type="project" value="UniProtKB-ARBA"/>
</dbReference>
<comment type="caution">
    <text evidence="11">The sequence shown here is derived from an EMBL/GenBank/DDBJ whole genome shotgun (WGS) entry which is preliminary data.</text>
</comment>
<keyword evidence="3 8" id="KW-0235">DNA replication</keyword>
<dbReference type="GO" id="GO:0042542">
    <property type="term" value="P:response to hydrogen peroxide"/>
    <property type="evidence" value="ECO:0007669"/>
    <property type="project" value="UniProtKB-ARBA"/>
</dbReference>
<dbReference type="GO" id="GO:0019985">
    <property type="term" value="P:translesion synthesis"/>
    <property type="evidence" value="ECO:0007669"/>
    <property type="project" value="TreeGrafter"/>
</dbReference>
<evidence type="ECO:0000256" key="3">
    <source>
        <dbReference type="ARBA" id="ARBA00022705"/>
    </source>
</evidence>
<dbReference type="STRING" id="947166.A0A1D1UVP9"/>
<feature type="domain" description="Proliferating cell nuclear antigen PCNA C-terminal" evidence="10">
    <location>
        <begin position="133"/>
        <end position="260"/>
    </location>
</feature>
<dbReference type="SUPFAM" id="SSF55979">
    <property type="entry name" value="DNA clamp"/>
    <property type="match status" value="2"/>
</dbReference>
<evidence type="ECO:0000313" key="12">
    <source>
        <dbReference type="Proteomes" id="UP000186922"/>
    </source>
</evidence>
<gene>
    <name evidence="11" type="primary">RvY_05631-1</name>
    <name evidence="11" type="synonym">RvY_05631.1</name>
    <name evidence="11" type="ORF">RvY_05631</name>
</gene>
<reference evidence="11 12" key="1">
    <citation type="journal article" date="2016" name="Nat. Commun.">
        <title>Extremotolerant tardigrade genome and improved radiotolerance of human cultured cells by tardigrade-unique protein.</title>
        <authorList>
            <person name="Hashimoto T."/>
            <person name="Horikawa D.D."/>
            <person name="Saito Y."/>
            <person name="Kuwahara H."/>
            <person name="Kozuka-Hata H."/>
            <person name="Shin-I T."/>
            <person name="Minakuchi Y."/>
            <person name="Ohishi K."/>
            <person name="Motoyama A."/>
            <person name="Aizu T."/>
            <person name="Enomoto A."/>
            <person name="Kondo K."/>
            <person name="Tanaka S."/>
            <person name="Hara Y."/>
            <person name="Koshikawa S."/>
            <person name="Sagara H."/>
            <person name="Miura T."/>
            <person name="Yokobori S."/>
            <person name="Miyagawa K."/>
            <person name="Suzuki Y."/>
            <person name="Kubo T."/>
            <person name="Oyama M."/>
            <person name="Kohara Y."/>
            <person name="Fujiyama A."/>
            <person name="Arakawa K."/>
            <person name="Katayama T."/>
            <person name="Toyoda A."/>
            <person name="Kunieda T."/>
        </authorList>
    </citation>
    <scope>NUCLEOTIDE SEQUENCE [LARGE SCALE GENOMIC DNA]</scope>
    <source>
        <strain evidence="11 12">YOKOZUNA-1</strain>
    </source>
</reference>
<dbReference type="PANTHER" id="PTHR11352:SF0">
    <property type="entry name" value="PROLIFERATING CELL NUCLEAR ANTIGEN"/>
    <property type="match status" value="1"/>
</dbReference>
<evidence type="ECO:0000256" key="1">
    <source>
        <dbReference type="ARBA" id="ARBA00004123"/>
    </source>
</evidence>
<proteinExistence type="inferred from homology"/>
<evidence type="ECO:0000256" key="5">
    <source>
        <dbReference type="ARBA" id="ARBA00023242"/>
    </source>
</evidence>
<organism evidence="11 12">
    <name type="scientific">Ramazzottius varieornatus</name>
    <name type="common">Water bear</name>
    <name type="synonym">Tardigrade</name>
    <dbReference type="NCBI Taxonomy" id="947166"/>
    <lineage>
        <taxon>Eukaryota</taxon>
        <taxon>Metazoa</taxon>
        <taxon>Ecdysozoa</taxon>
        <taxon>Tardigrada</taxon>
        <taxon>Eutardigrada</taxon>
        <taxon>Parachela</taxon>
        <taxon>Hypsibioidea</taxon>
        <taxon>Ramazzottiidae</taxon>
        <taxon>Ramazzottius</taxon>
    </lineage>
</organism>